<gene>
    <name evidence="2" type="ORF">PCON_03115</name>
</gene>
<dbReference type="EMBL" id="HF936418">
    <property type="protein sequence ID" value="CCX16472.1"/>
    <property type="molecule type" value="Genomic_DNA"/>
</dbReference>
<evidence type="ECO:0008006" key="4">
    <source>
        <dbReference type="Google" id="ProtNLM"/>
    </source>
</evidence>
<keyword evidence="3" id="KW-1185">Reference proteome</keyword>
<protein>
    <recommendedName>
        <fullName evidence="4">Secreted protein</fullName>
    </recommendedName>
</protein>
<accession>U4LB99</accession>
<evidence type="ECO:0000313" key="3">
    <source>
        <dbReference type="Proteomes" id="UP000018144"/>
    </source>
</evidence>
<feature type="chain" id="PRO_5004651288" description="Secreted protein" evidence="1">
    <location>
        <begin position="19"/>
        <end position="76"/>
    </location>
</feature>
<name>U4LB99_PYROM</name>
<dbReference type="AlphaFoldDB" id="U4LB99"/>
<proteinExistence type="predicted"/>
<evidence type="ECO:0000313" key="2">
    <source>
        <dbReference type="EMBL" id="CCX16472.1"/>
    </source>
</evidence>
<sequence>MCLLSALWLVCLWIYLDGKHPSLQKGRGKSPRQMLHSHESHLTSVKESVSYNGFQRSSNLLRSFPALFVVFMVRFC</sequence>
<keyword evidence="1" id="KW-0732">Signal</keyword>
<organism evidence="2 3">
    <name type="scientific">Pyronema omphalodes (strain CBS 100304)</name>
    <name type="common">Pyronema confluens</name>
    <dbReference type="NCBI Taxonomy" id="1076935"/>
    <lineage>
        <taxon>Eukaryota</taxon>
        <taxon>Fungi</taxon>
        <taxon>Dikarya</taxon>
        <taxon>Ascomycota</taxon>
        <taxon>Pezizomycotina</taxon>
        <taxon>Pezizomycetes</taxon>
        <taxon>Pezizales</taxon>
        <taxon>Pyronemataceae</taxon>
        <taxon>Pyronema</taxon>
    </lineage>
</organism>
<dbReference type="Proteomes" id="UP000018144">
    <property type="component" value="Unassembled WGS sequence"/>
</dbReference>
<evidence type="ECO:0000256" key="1">
    <source>
        <dbReference type="SAM" id="SignalP"/>
    </source>
</evidence>
<feature type="signal peptide" evidence="1">
    <location>
        <begin position="1"/>
        <end position="18"/>
    </location>
</feature>
<reference evidence="2 3" key="1">
    <citation type="journal article" date="2013" name="PLoS Genet.">
        <title>The genome and development-dependent transcriptomes of Pyronema confluens: a window into fungal evolution.</title>
        <authorList>
            <person name="Traeger S."/>
            <person name="Altegoer F."/>
            <person name="Freitag M."/>
            <person name="Gabaldon T."/>
            <person name="Kempken F."/>
            <person name="Kumar A."/>
            <person name="Marcet-Houben M."/>
            <person name="Poggeler S."/>
            <person name="Stajich J.E."/>
            <person name="Nowrousian M."/>
        </authorList>
    </citation>
    <scope>NUCLEOTIDE SEQUENCE [LARGE SCALE GENOMIC DNA]</scope>
    <source>
        <strain evidence="3">CBS 100304</strain>
        <tissue evidence="2">Vegetative mycelium</tissue>
    </source>
</reference>